<evidence type="ECO:0000313" key="1">
    <source>
        <dbReference type="EMBL" id="MBJ7265661.1"/>
    </source>
</evidence>
<sequence>MRGESVVRVWQMPNGKLRAHDFNRLRYALVPDSDELKKLTPIRSNDFMRDCLDAFDHMGGSTASWSSKFKRLSSYIRFCDKVAQNPFEAISVNAYTEHLFDKQLRGDILDSVYVKAVSELKATLEAINNNYAEYFDFVRRLRRSQGNSHEGYSQRELELLVVTLYDLFSQLFSAYKADPTGFIGTKWQSVATVQIDEKRHRVTGALSRFVVAGAYLMSFFTGLNSSVLLKMTRELETTVIDGKRYLKYTQVKPRARYAHVSTPIPEKSDSYLSQIFRCLAEVAHQTAPQTPWLFAFPTQQAERLQSVHLSNFNKWFKKSFALKADDGSELFPLISNFRVNVSLEEARENGAHSSARVLGNQITQVTNNYSRTSAFESESRMADSLERIYQSVTQPIESRPEPQAETESETQRLLQLESIFKCFSCEYQALIDEPYSAWLYLSLIKQLECQTLTSKLPWLSEMAERNFECFSQGIRNEAHALFEKFGPHPLWQGNSLEQVAGQC</sequence>
<dbReference type="RefSeq" id="WP_199493620.1">
    <property type="nucleotide sequence ID" value="NZ_JAEMOO010000014.1"/>
</dbReference>
<dbReference type="EMBL" id="JAEMOS010000004">
    <property type="protein sequence ID" value="MBJ7265661.1"/>
    <property type="molecule type" value="Genomic_DNA"/>
</dbReference>
<dbReference type="AlphaFoldDB" id="A0A8I1KI00"/>
<evidence type="ECO:0000313" key="2">
    <source>
        <dbReference type="EMBL" id="MBJ7314449.1"/>
    </source>
</evidence>
<evidence type="ECO:0000313" key="4">
    <source>
        <dbReference type="Proteomes" id="UP000655994"/>
    </source>
</evidence>
<protein>
    <submittedName>
        <fullName evidence="2">Uncharacterized protein</fullName>
    </submittedName>
</protein>
<gene>
    <name evidence="1" type="ORF">JHC10_01750</name>
    <name evidence="2" type="ORF">JHC11_00345</name>
</gene>
<proteinExistence type="predicted"/>
<reference evidence="2 4" key="1">
    <citation type="submission" date="2020-09" db="EMBL/GenBank/DDBJ databases">
        <title>Draft Genomes of Bacterial Isolates from North Pond Shallow Sediments.</title>
        <authorList>
            <person name="Kiel Reese B."/>
            <person name="Mullis M."/>
            <person name="Weisend R.E."/>
        </authorList>
    </citation>
    <scope>NUCLEOTIDE SEQUENCE</scope>
    <source>
        <strain evidence="2">KJE-2</strain>
        <strain evidence="1 4">KJE-3</strain>
    </source>
</reference>
<organism evidence="2 3">
    <name type="scientific">Idiomarina abyssalis</name>
    <dbReference type="NCBI Taxonomy" id="86102"/>
    <lineage>
        <taxon>Bacteria</taxon>
        <taxon>Pseudomonadati</taxon>
        <taxon>Pseudomonadota</taxon>
        <taxon>Gammaproteobacteria</taxon>
        <taxon>Alteromonadales</taxon>
        <taxon>Idiomarinaceae</taxon>
        <taxon>Idiomarina</taxon>
    </lineage>
</organism>
<evidence type="ECO:0000313" key="3">
    <source>
        <dbReference type="Proteomes" id="UP000621390"/>
    </source>
</evidence>
<comment type="caution">
    <text evidence="2">The sequence shown here is derived from an EMBL/GenBank/DDBJ whole genome shotgun (WGS) entry which is preliminary data.</text>
</comment>
<dbReference type="Proteomes" id="UP000621390">
    <property type="component" value="Unassembled WGS sequence"/>
</dbReference>
<name>A0A8I1KI00_9GAMM</name>
<dbReference type="Proteomes" id="UP000655994">
    <property type="component" value="Unassembled WGS sequence"/>
</dbReference>
<accession>A0A8I1KI00</accession>
<dbReference type="EMBL" id="JAEMOP010000002">
    <property type="protein sequence ID" value="MBJ7314449.1"/>
    <property type="molecule type" value="Genomic_DNA"/>
</dbReference>
<keyword evidence="4" id="KW-1185">Reference proteome</keyword>